<evidence type="ECO:0000313" key="1">
    <source>
        <dbReference type="EMBL" id="CAB4135379.1"/>
    </source>
</evidence>
<reference evidence="1" key="1">
    <citation type="submission" date="2020-04" db="EMBL/GenBank/DDBJ databases">
        <authorList>
            <person name="Chiriac C."/>
            <person name="Salcher M."/>
            <person name="Ghai R."/>
            <person name="Kavagutti S V."/>
        </authorList>
    </citation>
    <scope>NUCLEOTIDE SEQUENCE</scope>
</reference>
<proteinExistence type="predicted"/>
<protein>
    <submittedName>
        <fullName evidence="1">Uncharacterized protein</fullName>
    </submittedName>
</protein>
<name>A0A6J5LUI2_9CAUD</name>
<accession>A0A6J5LUI2</accession>
<gene>
    <name evidence="1" type="ORF">UFOVP285_11</name>
</gene>
<dbReference type="EMBL" id="LR796300">
    <property type="protein sequence ID" value="CAB4135379.1"/>
    <property type="molecule type" value="Genomic_DNA"/>
</dbReference>
<sequence>MILNSRSVFLVAVSFVTPVAATSYINAQATATYVQPIANVSYIDARVQAEVTFPGVDTYTQNATDSIAFLDVKVVDITLGKIDDVTLGSSGNILIQDYAGADYFAEDYVGSSTSFT</sequence>
<organism evidence="1">
    <name type="scientific">uncultured Caudovirales phage</name>
    <dbReference type="NCBI Taxonomy" id="2100421"/>
    <lineage>
        <taxon>Viruses</taxon>
        <taxon>Duplodnaviria</taxon>
        <taxon>Heunggongvirae</taxon>
        <taxon>Uroviricota</taxon>
        <taxon>Caudoviricetes</taxon>
        <taxon>Peduoviridae</taxon>
        <taxon>Maltschvirus</taxon>
        <taxon>Maltschvirus maltsch</taxon>
    </lineage>
</organism>